<dbReference type="PANTHER" id="PTHR37691:SF1">
    <property type="entry name" value="BLR3518 PROTEIN"/>
    <property type="match status" value="1"/>
</dbReference>
<evidence type="ECO:0000313" key="1">
    <source>
        <dbReference type="EMBL" id="ORM73713.1"/>
    </source>
</evidence>
<dbReference type="Proteomes" id="UP000193104">
    <property type="component" value="Unassembled WGS sequence"/>
</dbReference>
<organism evidence="1 2">
    <name type="scientific">Pantoea wallisii</name>
    <dbReference type="NCBI Taxonomy" id="1076551"/>
    <lineage>
        <taxon>Bacteria</taxon>
        <taxon>Pseudomonadati</taxon>
        <taxon>Pseudomonadota</taxon>
        <taxon>Gammaproteobacteria</taxon>
        <taxon>Enterobacterales</taxon>
        <taxon>Erwiniaceae</taxon>
        <taxon>Pantoea</taxon>
    </lineage>
</organism>
<dbReference type="EMBL" id="MLFS01000017">
    <property type="protein sequence ID" value="ORM73713.1"/>
    <property type="molecule type" value="Genomic_DNA"/>
</dbReference>
<dbReference type="Pfam" id="PF02635">
    <property type="entry name" value="DsrE"/>
    <property type="match status" value="1"/>
</dbReference>
<dbReference type="InterPro" id="IPR027396">
    <property type="entry name" value="DsrEFH-like"/>
</dbReference>
<dbReference type="Gene3D" id="3.40.1260.10">
    <property type="entry name" value="DsrEFH-like"/>
    <property type="match status" value="1"/>
</dbReference>
<reference evidence="1 2" key="1">
    <citation type="journal article" date="2017" name="Antonie Van Leeuwenhoek">
        <title>Phylogenomic resolution of the bacterial genus Pantoea and its relationship with Erwinia and Tatumella.</title>
        <authorList>
            <person name="Palmer M."/>
            <person name="Steenkamp E.T."/>
            <person name="Coetzee M.P."/>
            <person name="Chan W.Y."/>
            <person name="van Zyl E."/>
            <person name="De Maayer P."/>
            <person name="Coutinho T.A."/>
            <person name="Blom J."/>
            <person name="Smits T.H."/>
            <person name="Duffy B."/>
            <person name="Venter S.N."/>
        </authorList>
    </citation>
    <scope>NUCLEOTIDE SEQUENCE [LARGE SCALE GENOMIC DNA]</scope>
    <source>
        <strain evidence="1 2">LMG 26277</strain>
    </source>
</reference>
<dbReference type="InterPro" id="IPR003787">
    <property type="entry name" value="Sulphur_relay_DsrE/F-like"/>
</dbReference>
<comment type="caution">
    <text evidence="1">The sequence shown here is derived from an EMBL/GenBank/DDBJ whole genome shotgun (WGS) entry which is preliminary data.</text>
</comment>
<protein>
    <submittedName>
        <fullName evidence="1">Uncharacterized protein</fullName>
    </submittedName>
</protein>
<accession>A0A1X1DAH7</accession>
<dbReference type="OrthoDB" id="7206705at2"/>
<evidence type="ECO:0000313" key="2">
    <source>
        <dbReference type="Proteomes" id="UP000193104"/>
    </source>
</evidence>
<gene>
    <name evidence="1" type="ORF">HA48_08395</name>
</gene>
<dbReference type="AlphaFoldDB" id="A0A1X1DAH7"/>
<sequence length="198" mass="20862">MRSVVISAIIAVAGGICGAMISKSDGLFSSGGGSQSAVNAIDGVSPAIDGYGKVHYDASSAFQPDRALSHKVVFKVSQGEAKRAQVNPALEQVAQVVNTYVAAGVPLQQLQFVVAVNGEATDAMLNNARFRTLFGVDNPNLPLITALKQQGVKVTVCDQALAWHHYQPQWIADSVIHTPSALTTVTTLQNQGYALLNM</sequence>
<keyword evidence="2" id="KW-1185">Reference proteome</keyword>
<proteinExistence type="predicted"/>
<dbReference type="PANTHER" id="PTHR37691">
    <property type="entry name" value="BLR3518 PROTEIN"/>
    <property type="match status" value="1"/>
</dbReference>
<name>A0A1X1DAH7_9GAMM</name>
<dbReference type="STRING" id="1076551.HA48_08395"/>
<dbReference type="SUPFAM" id="SSF75169">
    <property type="entry name" value="DsrEFH-like"/>
    <property type="match status" value="1"/>
</dbReference>